<evidence type="ECO:0000313" key="2">
    <source>
        <dbReference type="Proteomes" id="UP000007997"/>
    </source>
</evidence>
<gene>
    <name evidence="1" type="ordered locus">RSA_07380</name>
</gene>
<dbReference type="HOGENOM" id="CLU_2938833_0_0_5"/>
<keyword evidence="2" id="KW-1185">Reference proteome</keyword>
<organism evidence="1 2">
    <name type="scientific">Rickettsia philipii (strain 364D)</name>
    <dbReference type="NCBI Taxonomy" id="481009"/>
    <lineage>
        <taxon>Bacteria</taxon>
        <taxon>Pseudomonadati</taxon>
        <taxon>Pseudomonadota</taxon>
        <taxon>Alphaproteobacteria</taxon>
        <taxon>Rickettsiales</taxon>
        <taxon>Rickettsiaceae</taxon>
        <taxon>Rickettsieae</taxon>
        <taxon>Rickettsia</taxon>
        <taxon>spotted fever group</taxon>
    </lineage>
</organism>
<name>H6PW33_RICP3</name>
<dbReference type="Proteomes" id="UP000007997">
    <property type="component" value="Chromosome"/>
</dbReference>
<reference evidence="2" key="1">
    <citation type="submission" date="2012-02" db="EMBL/GenBank/DDBJ databases">
        <title>Complete genome sequence of Rickettsia philipii strain 364D.</title>
        <authorList>
            <person name="Johnson S.L."/>
            <person name="Munk A.C."/>
            <person name="Han S."/>
            <person name="Bruce D.C."/>
            <person name="Dasch G.A."/>
        </authorList>
    </citation>
    <scope>NUCLEOTIDE SEQUENCE [LARGE SCALE GENOMIC DNA]</scope>
    <source>
        <strain evidence="2">364D</strain>
    </source>
</reference>
<accession>H6PW33</accession>
<dbReference type="EMBL" id="CP003308">
    <property type="protein sequence ID" value="AFB26934.1"/>
    <property type="molecule type" value="Genomic_DNA"/>
</dbReference>
<protein>
    <submittedName>
        <fullName evidence="1">Uncharacterized protein</fullName>
    </submittedName>
</protein>
<evidence type="ECO:0000313" key="1">
    <source>
        <dbReference type="EMBL" id="AFB26934.1"/>
    </source>
</evidence>
<dbReference type="KEGG" id="rph:RSA_07380"/>
<dbReference type="AlphaFoldDB" id="H6PW33"/>
<proteinExistence type="predicted"/>
<sequence length="60" mass="6679">MYIRGPSGNICIFCVLSVVRKLSIAAFKLDFLQFKASSSKLKYVTILIALPGFTTSLLFF</sequence>